<accession>A0A101E596</accession>
<keyword evidence="1" id="KW-0175">Coiled coil</keyword>
<evidence type="ECO:0000313" key="2">
    <source>
        <dbReference type="EMBL" id="HBT49142.1"/>
    </source>
</evidence>
<evidence type="ECO:0000313" key="5">
    <source>
        <dbReference type="Proteomes" id="UP000294886"/>
    </source>
</evidence>
<feature type="coiled-coil region" evidence="1">
    <location>
        <begin position="13"/>
        <end position="40"/>
    </location>
</feature>
<evidence type="ECO:0000313" key="3">
    <source>
        <dbReference type="EMBL" id="TCO54533.1"/>
    </source>
</evidence>
<dbReference type="CDD" id="cd10912">
    <property type="entry name" value="PIN_YacP-like"/>
    <property type="match status" value="1"/>
</dbReference>
<dbReference type="Proteomes" id="UP000264445">
    <property type="component" value="Unassembled WGS sequence"/>
</dbReference>
<organism evidence="3 5">
    <name type="scientific">Caldanaerobacter subterraneus</name>
    <dbReference type="NCBI Taxonomy" id="911092"/>
    <lineage>
        <taxon>Bacteria</taxon>
        <taxon>Bacillati</taxon>
        <taxon>Bacillota</taxon>
        <taxon>Clostridia</taxon>
        <taxon>Thermoanaerobacterales</taxon>
        <taxon>Thermoanaerobacteraceae</taxon>
        <taxon>Caldanaerobacter</taxon>
    </lineage>
</organism>
<name>A0A101E596_9THEO</name>
<proteinExistence type="predicted"/>
<evidence type="ECO:0000313" key="4">
    <source>
        <dbReference type="Proteomes" id="UP000264445"/>
    </source>
</evidence>
<comment type="caution">
    <text evidence="3">The sequence shown here is derived from an EMBL/GenBank/DDBJ whole genome shotgun (WGS) entry which is preliminary data.</text>
</comment>
<dbReference type="Proteomes" id="UP000294886">
    <property type="component" value="Unassembled WGS sequence"/>
</dbReference>
<evidence type="ECO:0000256" key="1">
    <source>
        <dbReference type="SAM" id="Coils"/>
    </source>
</evidence>
<dbReference type="InterPro" id="IPR010298">
    <property type="entry name" value="YacP-like"/>
</dbReference>
<dbReference type="EMBL" id="SLWU01000051">
    <property type="protein sequence ID" value="TCO54533.1"/>
    <property type="molecule type" value="Genomic_DNA"/>
</dbReference>
<dbReference type="PANTHER" id="PTHR34547">
    <property type="entry name" value="YACP-LIKE NYN DOMAIN PROTEIN"/>
    <property type="match status" value="1"/>
</dbReference>
<dbReference type="EMBL" id="DOLB01000081">
    <property type="protein sequence ID" value="HBT49142.1"/>
    <property type="molecule type" value="Genomic_DNA"/>
</dbReference>
<dbReference type="PANTHER" id="PTHR34547:SF1">
    <property type="entry name" value="YACP-LIKE NYN DOMAIN PROTEIN"/>
    <property type="match status" value="1"/>
</dbReference>
<reference evidence="3 5" key="2">
    <citation type="submission" date="2019-03" db="EMBL/GenBank/DDBJ databases">
        <title>Genomic Encyclopedia of Type Strains, Phase IV (KMG-IV): sequencing the most valuable type-strain genomes for metagenomic binning, comparative biology and taxonomic classification.</title>
        <authorList>
            <person name="Goeker M."/>
        </authorList>
    </citation>
    <scope>NUCLEOTIDE SEQUENCE [LARGE SCALE GENOMIC DNA]</scope>
    <source>
        <strain evidence="3 5">DSM 13054</strain>
    </source>
</reference>
<feature type="coiled-coil region" evidence="1">
    <location>
        <begin position="119"/>
        <end position="166"/>
    </location>
</feature>
<protein>
    <submittedName>
        <fullName evidence="2">RNA-binding protein</fullName>
    </submittedName>
</protein>
<dbReference type="RefSeq" id="WP_132040868.1">
    <property type="nucleotide sequence ID" value="NZ_DOLB01000081.1"/>
</dbReference>
<gene>
    <name evidence="2" type="ORF">DEA61_04750</name>
    <name evidence="3" type="ORF">EV203_1514</name>
</gene>
<dbReference type="Pfam" id="PF05991">
    <property type="entry name" value="NYN_YacP"/>
    <property type="match status" value="1"/>
</dbReference>
<dbReference type="AlphaFoldDB" id="A0A101E596"/>
<reference evidence="2 4" key="1">
    <citation type="journal article" date="2018" name="Nat. Biotechnol.">
        <title>A standardized bacterial taxonomy based on genome phylogeny substantially revises the tree of life.</title>
        <authorList>
            <person name="Parks D.H."/>
            <person name="Chuvochina M."/>
            <person name="Waite D.W."/>
            <person name="Rinke C."/>
            <person name="Skarshewski A."/>
            <person name="Chaumeil P.A."/>
            <person name="Hugenholtz P."/>
        </authorList>
    </citation>
    <scope>NUCLEOTIDE SEQUENCE [LARGE SCALE GENOMIC DNA]</scope>
    <source>
        <strain evidence="2">UBA12544</strain>
    </source>
</reference>
<sequence length="168" mass="19800">MPLYMLVDGYNVINNWQMLKEIAKRSLEDARDKLIDLLADFKGYTGINIILVFDAMYVKGSLEKHEEINGIEVVYTKEGESADHFIESKVVELVKKEDVVVVSSDWIVQQVVMAHGAVRMSARELYEEMNRYIEKHKKEYMNTFYKDNLENRLDEETVKKLRQMRENQ</sequence>